<proteinExistence type="predicted"/>
<keyword evidence="1" id="KW-0732">Signal</keyword>
<feature type="signal peptide" evidence="1">
    <location>
        <begin position="1"/>
        <end position="19"/>
    </location>
</feature>
<dbReference type="AlphaFoldDB" id="A0A2X2DUS9"/>
<name>A0A2X2DUS9_PROMI</name>
<sequence>MILRFIFSIVLLYSSMAYSQQVVTPVTDLLGRTVNVKLPVQRVILGEGRQLYLVAMFDKENPAQRIVAWRKI</sequence>
<evidence type="ECO:0000256" key="1">
    <source>
        <dbReference type="SAM" id="SignalP"/>
    </source>
</evidence>
<dbReference type="Gene3D" id="3.40.50.1980">
    <property type="entry name" value="Nitrogenase molybdenum iron protein domain"/>
    <property type="match status" value="1"/>
</dbReference>
<gene>
    <name evidence="2" type="ORF">NCTC10975_03354</name>
</gene>
<evidence type="ECO:0000313" key="3">
    <source>
        <dbReference type="Proteomes" id="UP000251485"/>
    </source>
</evidence>
<protein>
    <submittedName>
        <fullName evidence="2">Substrate-binding protein</fullName>
    </submittedName>
</protein>
<dbReference type="EMBL" id="UAUE01000025">
    <property type="protein sequence ID" value="SPY99479.1"/>
    <property type="molecule type" value="Genomic_DNA"/>
</dbReference>
<evidence type="ECO:0000313" key="2">
    <source>
        <dbReference type="EMBL" id="SPY99479.1"/>
    </source>
</evidence>
<dbReference type="Proteomes" id="UP000251485">
    <property type="component" value="Unassembled WGS sequence"/>
</dbReference>
<accession>A0A2X2DUS9</accession>
<feature type="chain" id="PRO_5015845440" evidence="1">
    <location>
        <begin position="20"/>
        <end position="72"/>
    </location>
</feature>
<organism evidence="2 3">
    <name type="scientific">Proteus mirabilis</name>
    <dbReference type="NCBI Taxonomy" id="584"/>
    <lineage>
        <taxon>Bacteria</taxon>
        <taxon>Pseudomonadati</taxon>
        <taxon>Pseudomonadota</taxon>
        <taxon>Gammaproteobacteria</taxon>
        <taxon>Enterobacterales</taxon>
        <taxon>Morganellaceae</taxon>
        <taxon>Proteus</taxon>
    </lineage>
</organism>
<reference evidence="2 3" key="1">
    <citation type="submission" date="2018-06" db="EMBL/GenBank/DDBJ databases">
        <authorList>
            <consortium name="Pathogen Informatics"/>
            <person name="Doyle S."/>
        </authorList>
    </citation>
    <scope>NUCLEOTIDE SEQUENCE [LARGE SCALE GENOMIC DNA]</scope>
    <source>
        <strain evidence="2 3">NCTC10975</strain>
    </source>
</reference>